<dbReference type="SUPFAM" id="SSF55120">
    <property type="entry name" value="Pseudouridine synthase"/>
    <property type="match status" value="1"/>
</dbReference>
<evidence type="ECO:0000256" key="3">
    <source>
        <dbReference type="ARBA" id="ARBA00033164"/>
    </source>
</evidence>
<evidence type="ECO:0000256" key="1">
    <source>
        <dbReference type="ARBA" id="ARBA00000073"/>
    </source>
</evidence>
<gene>
    <name evidence="5" type="ORF">BKA24_001447</name>
</gene>
<evidence type="ECO:0000313" key="5">
    <source>
        <dbReference type="EMBL" id="MBB4666738.1"/>
    </source>
</evidence>
<comment type="catalytic activity">
    <reaction evidence="1">
        <text>a uridine in RNA = a pseudouridine in RNA</text>
        <dbReference type="Rhea" id="RHEA:48348"/>
        <dbReference type="Rhea" id="RHEA-COMP:12068"/>
        <dbReference type="Rhea" id="RHEA-COMP:12069"/>
        <dbReference type="ChEBI" id="CHEBI:65314"/>
        <dbReference type="ChEBI" id="CHEBI:65315"/>
    </reaction>
</comment>
<accession>A0A7W7BSB5</accession>
<dbReference type="GO" id="GO:0003723">
    <property type="term" value="F:RNA binding"/>
    <property type="evidence" value="ECO:0007669"/>
    <property type="project" value="InterPro"/>
</dbReference>
<dbReference type="Pfam" id="PF00849">
    <property type="entry name" value="PseudoU_synth_2"/>
    <property type="match status" value="1"/>
</dbReference>
<dbReference type="GO" id="GO:0140098">
    <property type="term" value="F:catalytic activity, acting on RNA"/>
    <property type="evidence" value="ECO:0007669"/>
    <property type="project" value="UniProtKB-ARBA"/>
</dbReference>
<name>A0A7W7BSB5_9MICO</name>
<dbReference type="GO" id="GO:0009982">
    <property type="term" value="F:pseudouridine synthase activity"/>
    <property type="evidence" value="ECO:0007669"/>
    <property type="project" value="InterPro"/>
</dbReference>
<protein>
    <recommendedName>
        <fullName evidence="2">RNA pseudouridylate synthase</fullName>
    </recommendedName>
    <alternativeName>
        <fullName evidence="3">RNA-uridine isomerase</fullName>
    </alternativeName>
</protein>
<dbReference type="EMBL" id="JACHMD010000001">
    <property type="protein sequence ID" value="MBB4666738.1"/>
    <property type="molecule type" value="Genomic_DNA"/>
</dbReference>
<keyword evidence="6" id="KW-1185">Reference proteome</keyword>
<proteinExistence type="predicted"/>
<dbReference type="PANTHER" id="PTHR21600">
    <property type="entry name" value="MITOCHONDRIAL RNA PSEUDOURIDINE SYNTHASE"/>
    <property type="match status" value="1"/>
</dbReference>
<organism evidence="5 6">
    <name type="scientific">Microbacterium marinum</name>
    <dbReference type="NCBI Taxonomy" id="421115"/>
    <lineage>
        <taxon>Bacteria</taxon>
        <taxon>Bacillati</taxon>
        <taxon>Actinomycetota</taxon>
        <taxon>Actinomycetes</taxon>
        <taxon>Micrococcales</taxon>
        <taxon>Microbacteriaceae</taxon>
        <taxon>Microbacterium</taxon>
    </lineage>
</organism>
<dbReference type="InterPro" id="IPR006224">
    <property type="entry name" value="PsdUridine_synth_RluA-like_CS"/>
</dbReference>
<dbReference type="Proteomes" id="UP000573729">
    <property type="component" value="Unassembled WGS sequence"/>
</dbReference>
<dbReference type="InterPro" id="IPR050188">
    <property type="entry name" value="RluA_PseudoU_synthase"/>
</dbReference>
<dbReference type="PROSITE" id="PS01129">
    <property type="entry name" value="PSI_RLU"/>
    <property type="match status" value="1"/>
</dbReference>
<dbReference type="Gene3D" id="3.30.2350.10">
    <property type="entry name" value="Pseudouridine synthase"/>
    <property type="match status" value="1"/>
</dbReference>
<dbReference type="AlphaFoldDB" id="A0A7W7BSB5"/>
<dbReference type="InterPro" id="IPR006145">
    <property type="entry name" value="PsdUridine_synth_RsuA/RluA"/>
</dbReference>
<keyword evidence="5" id="KW-0413">Isomerase</keyword>
<evidence type="ECO:0000259" key="4">
    <source>
        <dbReference type="Pfam" id="PF00849"/>
    </source>
</evidence>
<sequence length="307" mass="34113">MPVRDGVGATRLKVPRTGPWPTIADYVVERFGHVDPDGLRARFDRGEIVTIDGSPVRVDTPLGAAEFVWYYRELGVEKVIPFDVEIVHQDADLVVVDKPHFLPTTPGGGYVQNSALVRLRIALENPNLTPIHRLDRVTAGLVMFSVRPETRGAYQSMFADRTVEKVYEAVSALPVTGLPELPRVVRSRLSSEKGRLRVAEEVEGEPNAETAIELIRTGESRGTDAGLPVVHTLLRPRTGRMHQLRAHLAGLGLGILNDRFYPVLEDESPDDFDRPLQLLARELRFTDPLTGAPRAFRTARALQEAPR</sequence>
<feature type="domain" description="Pseudouridine synthase RsuA/RluA-like" evidence="4">
    <location>
        <begin position="92"/>
        <end position="249"/>
    </location>
</feature>
<comment type="caution">
    <text evidence="5">The sequence shown here is derived from an EMBL/GenBank/DDBJ whole genome shotgun (WGS) entry which is preliminary data.</text>
</comment>
<dbReference type="GO" id="GO:0000455">
    <property type="term" value="P:enzyme-directed rRNA pseudouridine synthesis"/>
    <property type="evidence" value="ECO:0007669"/>
    <property type="project" value="TreeGrafter"/>
</dbReference>
<reference evidence="5 6" key="1">
    <citation type="submission" date="2020-08" db="EMBL/GenBank/DDBJ databases">
        <title>Sequencing the genomes of 1000 actinobacteria strains.</title>
        <authorList>
            <person name="Klenk H.-P."/>
        </authorList>
    </citation>
    <scope>NUCLEOTIDE SEQUENCE [LARGE SCALE GENOMIC DNA]</scope>
    <source>
        <strain evidence="5 6">DSM 24947</strain>
    </source>
</reference>
<evidence type="ECO:0000313" key="6">
    <source>
        <dbReference type="Proteomes" id="UP000573729"/>
    </source>
</evidence>
<dbReference type="PANTHER" id="PTHR21600:SF84">
    <property type="entry name" value="PSEUDOURIDINE SYNTHASE RSUA_RLUA-LIKE DOMAIN-CONTAINING PROTEIN"/>
    <property type="match status" value="1"/>
</dbReference>
<evidence type="ECO:0000256" key="2">
    <source>
        <dbReference type="ARBA" id="ARBA00031870"/>
    </source>
</evidence>
<dbReference type="InterPro" id="IPR020103">
    <property type="entry name" value="PsdUridine_synth_cat_dom_sf"/>
</dbReference>